<dbReference type="Proteomes" id="UP001057375">
    <property type="component" value="Unassembled WGS sequence"/>
</dbReference>
<protein>
    <submittedName>
        <fullName evidence="2">Uncharacterized protein</fullName>
    </submittedName>
</protein>
<reference evidence="2" key="1">
    <citation type="submission" date="2022-03" db="EMBL/GenBank/DDBJ databases">
        <title>Draft genome sequence of Aduncisulcus paluster, a free-living microaerophilic Fornicata.</title>
        <authorList>
            <person name="Yuyama I."/>
            <person name="Kume K."/>
            <person name="Tamura T."/>
            <person name="Inagaki Y."/>
            <person name="Hashimoto T."/>
        </authorList>
    </citation>
    <scope>NUCLEOTIDE SEQUENCE</scope>
    <source>
        <strain evidence="2">NY0171</strain>
    </source>
</reference>
<comment type="caution">
    <text evidence="2">The sequence shown here is derived from an EMBL/GenBank/DDBJ whole genome shotgun (WGS) entry which is preliminary data.</text>
</comment>
<gene>
    <name evidence="2" type="ORF">ADUPG1_007304</name>
    <name evidence="1" type="ORF">ADUPG1_011456</name>
</gene>
<dbReference type="EMBL" id="BQXS01010229">
    <property type="protein sequence ID" value="GKT33374.1"/>
    <property type="molecule type" value="Genomic_DNA"/>
</dbReference>
<evidence type="ECO:0000313" key="1">
    <source>
        <dbReference type="EMBL" id="GKT19166.1"/>
    </source>
</evidence>
<dbReference type="EMBL" id="BQXS01012023">
    <property type="protein sequence ID" value="GKT19166.1"/>
    <property type="molecule type" value="Genomic_DNA"/>
</dbReference>
<evidence type="ECO:0000313" key="2">
    <source>
        <dbReference type="EMBL" id="GKT33374.1"/>
    </source>
</evidence>
<keyword evidence="3" id="KW-1185">Reference proteome</keyword>
<sequence length="92" mass="10127">MELVPASLWGQKPLIITKSWYQALFPLPPPSRLQAWIPLPAVIAGTALVLKNEAGGPESEMTEFGIIPKGVRVGKNKRNKRHAGNMKKMLVL</sequence>
<proteinExistence type="predicted"/>
<accession>A0ABQ5KPW4</accession>
<name>A0ABQ5KPW4_9EUKA</name>
<organism evidence="2 3">
    <name type="scientific">Aduncisulcus paluster</name>
    <dbReference type="NCBI Taxonomy" id="2918883"/>
    <lineage>
        <taxon>Eukaryota</taxon>
        <taxon>Metamonada</taxon>
        <taxon>Carpediemonas-like organisms</taxon>
        <taxon>Aduncisulcus</taxon>
    </lineage>
</organism>
<evidence type="ECO:0000313" key="3">
    <source>
        <dbReference type="Proteomes" id="UP001057375"/>
    </source>
</evidence>